<accession>A0ABX5KL60</accession>
<dbReference type="Proteomes" id="UP000245712">
    <property type="component" value="Unassembled WGS sequence"/>
</dbReference>
<comment type="caution">
    <text evidence="1">The sequence shown here is derived from an EMBL/GenBank/DDBJ whole genome shotgun (WGS) entry which is preliminary data.</text>
</comment>
<keyword evidence="2" id="KW-1185">Reference proteome</keyword>
<dbReference type="EMBL" id="QEOB01000015">
    <property type="protein sequence ID" value="PVX77163.1"/>
    <property type="molecule type" value="Genomic_DNA"/>
</dbReference>
<evidence type="ECO:0000313" key="2">
    <source>
        <dbReference type="Proteomes" id="UP000245712"/>
    </source>
</evidence>
<proteinExistence type="predicted"/>
<dbReference type="RefSeq" id="WP_116613100.1">
    <property type="nucleotide sequence ID" value="NZ_QEOB01000015.1"/>
</dbReference>
<evidence type="ECO:0000313" key="1">
    <source>
        <dbReference type="EMBL" id="PVX77163.1"/>
    </source>
</evidence>
<gene>
    <name evidence="1" type="ORF">C7402_115222</name>
</gene>
<organism evidence="1 2">
    <name type="scientific">Paraburkholderia unamae</name>
    <dbReference type="NCBI Taxonomy" id="219649"/>
    <lineage>
        <taxon>Bacteria</taxon>
        <taxon>Pseudomonadati</taxon>
        <taxon>Pseudomonadota</taxon>
        <taxon>Betaproteobacteria</taxon>
        <taxon>Burkholderiales</taxon>
        <taxon>Burkholderiaceae</taxon>
        <taxon>Paraburkholderia</taxon>
    </lineage>
</organism>
<protein>
    <submittedName>
        <fullName evidence="1">Uncharacterized protein</fullName>
    </submittedName>
</protein>
<sequence>MNYFGFTSPQISQVGAGYASNPMSSGTVGMGTLSGMANPMMQMAANGSYGQGQAQNASQPIQSSMLPQLLAMQQMQQMGQPSRTPQSTLGSMAQMAPSMVGLMAQNPQLLSGLGGLLGGA</sequence>
<name>A0ABX5KL60_9BURK</name>
<reference evidence="1 2" key="1">
    <citation type="submission" date="2018-05" db="EMBL/GenBank/DDBJ databases">
        <title>Genomic Encyclopedia of Type Strains, Phase IV (KMG-V): Genome sequencing to study the core and pangenomes of soil and plant-associated prokaryotes.</title>
        <authorList>
            <person name="Whitman W."/>
        </authorList>
    </citation>
    <scope>NUCLEOTIDE SEQUENCE [LARGE SCALE GENOMIC DNA]</scope>
    <source>
        <strain evidence="1 2">SCZa-39</strain>
    </source>
</reference>